<evidence type="ECO:0000313" key="4">
    <source>
        <dbReference type="Proteomes" id="UP000029223"/>
    </source>
</evidence>
<keyword evidence="4" id="KW-1185">Reference proteome</keyword>
<dbReference type="PANTHER" id="PTHR30570:SF1">
    <property type="entry name" value="PHOSPHATE-BINDING PROTEIN PSTS"/>
    <property type="match status" value="1"/>
</dbReference>
<evidence type="ECO:0000259" key="2">
    <source>
        <dbReference type="Pfam" id="PF12849"/>
    </source>
</evidence>
<feature type="domain" description="PBP" evidence="2">
    <location>
        <begin position="5"/>
        <end position="153"/>
    </location>
</feature>
<dbReference type="Proteomes" id="UP000029223">
    <property type="component" value="Unassembled WGS sequence"/>
</dbReference>
<dbReference type="PANTHER" id="PTHR30570">
    <property type="entry name" value="PERIPLASMIC PHOSPHATE BINDING COMPONENT OF PHOSPHATE ABC TRANSPORTER"/>
    <property type="match status" value="1"/>
</dbReference>
<gene>
    <name evidence="3" type="ORF">JCM19239_658</name>
</gene>
<organism evidence="3 4">
    <name type="scientific">Vibrio variabilis</name>
    <dbReference type="NCBI Taxonomy" id="990271"/>
    <lineage>
        <taxon>Bacteria</taxon>
        <taxon>Pseudomonadati</taxon>
        <taxon>Pseudomonadota</taxon>
        <taxon>Gammaproteobacteria</taxon>
        <taxon>Vibrionales</taxon>
        <taxon>Vibrionaceae</taxon>
        <taxon>Vibrio</taxon>
    </lineage>
</organism>
<proteinExistence type="predicted"/>
<dbReference type="InterPro" id="IPR024370">
    <property type="entry name" value="PBP_domain"/>
</dbReference>
<reference evidence="4" key="1">
    <citation type="submission" date="2014-09" db="EMBL/GenBank/DDBJ databases">
        <title>Vibrio variabilis JCM 19239. (C206) whole genome shotgun sequence.</title>
        <authorList>
            <person name="Sawabe T."/>
            <person name="Meirelles P."/>
            <person name="Nakanishi M."/>
            <person name="Sayaka M."/>
            <person name="Hattori M."/>
            <person name="Ohkuma M."/>
        </authorList>
    </citation>
    <scope>NUCLEOTIDE SEQUENCE [LARGE SCALE GENOMIC DNA]</scope>
    <source>
        <strain evidence="4">JCM 19239</strain>
    </source>
</reference>
<keyword evidence="1" id="KW-0732">Signal</keyword>
<dbReference type="EMBL" id="BBMS01000080">
    <property type="protein sequence ID" value="GAL30005.1"/>
    <property type="molecule type" value="Genomic_DNA"/>
</dbReference>
<dbReference type="SUPFAM" id="SSF53850">
    <property type="entry name" value="Periplasmic binding protein-like II"/>
    <property type="match status" value="1"/>
</dbReference>
<protein>
    <submittedName>
        <fullName evidence="3">ABC-type phosphate transport system periplasmic component</fullName>
    </submittedName>
</protein>
<evidence type="ECO:0000256" key="1">
    <source>
        <dbReference type="ARBA" id="ARBA00022729"/>
    </source>
</evidence>
<accession>A0ABQ0JNV1</accession>
<comment type="caution">
    <text evidence="3">The sequence shown here is derived from an EMBL/GenBank/DDBJ whole genome shotgun (WGS) entry which is preliminary data.</text>
</comment>
<name>A0ABQ0JNV1_9VIBR</name>
<dbReference type="InterPro" id="IPR050811">
    <property type="entry name" value="Phosphate_ABC_transporter"/>
</dbReference>
<evidence type="ECO:0000313" key="3">
    <source>
        <dbReference type="EMBL" id="GAL30005.1"/>
    </source>
</evidence>
<reference evidence="4" key="2">
    <citation type="submission" date="2014-09" db="EMBL/GenBank/DDBJ databases">
        <authorList>
            <consortium name="NBRP consortium"/>
            <person name="Sawabe T."/>
            <person name="Meirelles P."/>
            <person name="Nakanishi M."/>
            <person name="Sayaka M."/>
            <person name="Hattori M."/>
            <person name="Ohkuma M."/>
        </authorList>
    </citation>
    <scope>NUCLEOTIDE SEQUENCE [LARGE SCALE GENOMIC DNA]</scope>
    <source>
        <strain evidence="4">JCM 19239</strain>
    </source>
</reference>
<dbReference type="Gene3D" id="3.40.190.10">
    <property type="entry name" value="Periplasmic binding protein-like II"/>
    <property type="match status" value="1"/>
</dbReference>
<sequence>MFFTADVIAILANKDNQTKSITVAELRSVFGCNEQPKVTRWRDGDGNELGPMVPFAIDNQLIGHERFSSWVSCDQSEFAATNFVFDKQALLSEVSGQKDAIAYSVYTDDLNEQNILKVTNEFGESYDVNKETILSGRYPLASVYYMYLDLPPNREYFNEQEEFFIGLTLSDKQKATLNQFGFISLPPEAIQRNKVRLRLEEPMIEGGYK</sequence>
<dbReference type="Pfam" id="PF12849">
    <property type="entry name" value="PBP_like_2"/>
    <property type="match status" value="1"/>
</dbReference>